<sequence>MGYIVQQILQNIPLDSLLYSPRHFSYHDLRSNKNKPIPALRSLLGLGLNFCLHPSQQTRIDETGLETLKKDFCTRLMFAGKEEDAEEAPDLYIKSKDWEPPDAPAPCMQRLMNFEMELRRNFATPRRHKNAPIQLLAHQLDALTWLKEHPEIVVLHTDKNLGPAIMDRERYLDLAWRDHLSDRYTYQRLTQEEAKTLQNEAIEKLHYFIRNFDTKIGFDNTNFIKRMLQYNFTDSDSDDRGFSWMYLLAKIHKPKLKTRAIISYSGSLLEGLGRWVDKELKKITARLPYIAKDSKSIVVDLRAKRWPAATSIFTMDAVSMYTNIHLGHALPIIMKFLTSHPKGLAIKKAANISVSALEHALELIMSYNLFKFGDCYFLQLAGTAMGAPCAPEWATLYYCIFELDIIPLFPELGFYKRYIDDSLGLWTPLQDNDLQRREEFKRVVSTFGANDQFFKDNPSLKPLQWEVEDFSSSAVFLDLNIHLDVNGICHTSIYEKSLNLYLYIPPHSCHAPGVTKSVIFGMVHRAVTLFSDKTKIPDYLKLCFNSYVRFYHEKFQKDKPELLVHIKRATKADVQSKDDVESLRHEIQHLNDVIAGMQNEFDRKLSDMYMDINMKFQNMYDSYHSLQSQLMNGHGSSVSSANHPAMKQVTIPVASSAKSLSTDLTPNTVVNGTNVHRQTSFSSLGNPPPKKAGTDMMQMLSQATMTLKSPALPAAEGKVGDDKFTLK</sequence>
<accession>A0AAD3H3C8</accession>
<keyword evidence="2" id="KW-1185">Reference proteome</keyword>
<evidence type="ECO:0000313" key="1">
    <source>
        <dbReference type="EMBL" id="GFH48781.1"/>
    </source>
</evidence>
<comment type="caution">
    <text evidence="1">The sequence shown here is derived from an EMBL/GenBank/DDBJ whole genome shotgun (WGS) entry which is preliminary data.</text>
</comment>
<dbReference type="AlphaFoldDB" id="A0AAD3H3C8"/>
<dbReference type="PANTHER" id="PTHR21301:SF10">
    <property type="entry name" value="REVERSE TRANSCRIPTASE DOMAIN-CONTAINING PROTEIN"/>
    <property type="match status" value="1"/>
</dbReference>
<organism evidence="1 2">
    <name type="scientific">Chaetoceros tenuissimus</name>
    <dbReference type="NCBI Taxonomy" id="426638"/>
    <lineage>
        <taxon>Eukaryota</taxon>
        <taxon>Sar</taxon>
        <taxon>Stramenopiles</taxon>
        <taxon>Ochrophyta</taxon>
        <taxon>Bacillariophyta</taxon>
        <taxon>Coscinodiscophyceae</taxon>
        <taxon>Chaetocerotophycidae</taxon>
        <taxon>Chaetocerotales</taxon>
        <taxon>Chaetocerotaceae</taxon>
        <taxon>Chaetoceros</taxon>
    </lineage>
</organism>
<evidence type="ECO:0008006" key="3">
    <source>
        <dbReference type="Google" id="ProtNLM"/>
    </source>
</evidence>
<name>A0AAD3H3C8_9STRA</name>
<reference evidence="1 2" key="1">
    <citation type="journal article" date="2021" name="Sci. Rep.">
        <title>The genome of the diatom Chaetoceros tenuissimus carries an ancient integrated fragment of an extant virus.</title>
        <authorList>
            <person name="Hongo Y."/>
            <person name="Kimura K."/>
            <person name="Takaki Y."/>
            <person name="Yoshida Y."/>
            <person name="Baba S."/>
            <person name="Kobayashi G."/>
            <person name="Nagasaki K."/>
            <person name="Hano T."/>
            <person name="Tomaru Y."/>
        </authorList>
    </citation>
    <scope>NUCLEOTIDE SEQUENCE [LARGE SCALE GENOMIC DNA]</scope>
    <source>
        <strain evidence="1 2">NIES-3715</strain>
    </source>
</reference>
<dbReference type="Proteomes" id="UP001054902">
    <property type="component" value="Unassembled WGS sequence"/>
</dbReference>
<evidence type="ECO:0000313" key="2">
    <source>
        <dbReference type="Proteomes" id="UP001054902"/>
    </source>
</evidence>
<gene>
    <name evidence="1" type="ORF">CTEN210_05257</name>
</gene>
<dbReference type="EMBL" id="BLLK01000029">
    <property type="protein sequence ID" value="GFH48781.1"/>
    <property type="molecule type" value="Genomic_DNA"/>
</dbReference>
<protein>
    <recommendedName>
        <fullName evidence="3">Reverse transcriptase domain-containing protein</fullName>
    </recommendedName>
</protein>
<dbReference type="PANTHER" id="PTHR21301">
    <property type="entry name" value="REVERSE TRANSCRIPTASE"/>
    <property type="match status" value="1"/>
</dbReference>
<proteinExistence type="predicted"/>